<dbReference type="RefSeq" id="XP_044724001.1">
    <property type="nucleotide sequence ID" value="XM_044860368.1"/>
</dbReference>
<feature type="signal peptide" evidence="1">
    <location>
        <begin position="1"/>
        <end position="16"/>
    </location>
</feature>
<gene>
    <name evidence="2" type="ORF">HRG_01897</name>
</gene>
<proteinExistence type="predicted"/>
<organism evidence="2 3">
    <name type="scientific">Hirsutella rhossiliensis</name>
    <dbReference type="NCBI Taxonomy" id="111463"/>
    <lineage>
        <taxon>Eukaryota</taxon>
        <taxon>Fungi</taxon>
        <taxon>Dikarya</taxon>
        <taxon>Ascomycota</taxon>
        <taxon>Pezizomycotina</taxon>
        <taxon>Sordariomycetes</taxon>
        <taxon>Hypocreomycetidae</taxon>
        <taxon>Hypocreales</taxon>
        <taxon>Ophiocordycipitaceae</taxon>
        <taxon>Hirsutella</taxon>
    </lineage>
</organism>
<protein>
    <recommendedName>
        <fullName evidence="4">Hydrophobin</fullName>
    </recommendedName>
</protein>
<evidence type="ECO:0000256" key="1">
    <source>
        <dbReference type="SAM" id="SignalP"/>
    </source>
</evidence>
<keyword evidence="1" id="KW-0732">Signal</keyword>
<reference evidence="2" key="1">
    <citation type="submission" date="2021-09" db="EMBL/GenBank/DDBJ databases">
        <title>A high-quality genome of the endoparasitic fungus Hirsutella rhossiliensis with a comparison of Hirsutella genomes reveals transposable elements contributing to genome size variation.</title>
        <authorList>
            <person name="Lin R."/>
            <person name="Jiao Y."/>
            <person name="Sun X."/>
            <person name="Ling J."/>
            <person name="Xie B."/>
            <person name="Cheng X."/>
        </authorList>
    </citation>
    <scope>NUCLEOTIDE SEQUENCE</scope>
    <source>
        <strain evidence="2">HR02</strain>
    </source>
</reference>
<dbReference type="Proteomes" id="UP000824596">
    <property type="component" value="Unassembled WGS sequence"/>
</dbReference>
<evidence type="ECO:0000313" key="2">
    <source>
        <dbReference type="EMBL" id="KAH0966488.1"/>
    </source>
</evidence>
<dbReference type="AlphaFoldDB" id="A0A9P8N1J1"/>
<keyword evidence="3" id="KW-1185">Reference proteome</keyword>
<comment type="caution">
    <text evidence="2">The sequence shown here is derived from an EMBL/GenBank/DDBJ whole genome shotgun (WGS) entry which is preliminary data.</text>
</comment>
<dbReference type="OrthoDB" id="4927326at2759"/>
<feature type="chain" id="PRO_5040270031" description="Hydrophobin" evidence="1">
    <location>
        <begin position="17"/>
        <end position="124"/>
    </location>
</feature>
<accession>A0A9P8N1J1</accession>
<dbReference type="GeneID" id="68351026"/>
<evidence type="ECO:0000313" key="3">
    <source>
        <dbReference type="Proteomes" id="UP000824596"/>
    </source>
</evidence>
<sequence>MKFSIVTLALASVAYASSEYVAAASDAEMTEFLQNNATPGLDIGKLLGGLKPLLKKAKCVAPAIIKSANGLKCDGKGPLDTLCGNIETIAKESERDIKKCGIENSTVGTVTKVLKDLCEKGKKF</sequence>
<name>A0A9P8N1J1_9HYPO</name>
<dbReference type="EMBL" id="JAIZPD010000002">
    <property type="protein sequence ID" value="KAH0966488.1"/>
    <property type="molecule type" value="Genomic_DNA"/>
</dbReference>
<evidence type="ECO:0008006" key="4">
    <source>
        <dbReference type="Google" id="ProtNLM"/>
    </source>
</evidence>